<dbReference type="Pfam" id="PF00072">
    <property type="entry name" value="Response_reg"/>
    <property type="match status" value="1"/>
</dbReference>
<accession>A0A7X0DL46</accession>
<feature type="domain" description="Response regulatory" evidence="3">
    <location>
        <begin position="10"/>
        <end position="129"/>
    </location>
</feature>
<dbReference type="InterPro" id="IPR052048">
    <property type="entry name" value="ST_Response_Regulator"/>
</dbReference>
<name>A0A7X0DL46_NOVIT</name>
<dbReference type="PANTHER" id="PTHR43228:SF1">
    <property type="entry name" value="TWO-COMPONENT RESPONSE REGULATOR ARR22"/>
    <property type="match status" value="1"/>
</dbReference>
<sequence length="162" mass="18112">MNEFSLQSIRVLVVDDNPHFRRLLVSVLASMGCRMIEEAADGADALKALGHFPADIALVDWHMAPMDGLDFTRVVRTSPDSPNPHLPILMLSGHTELRLVLEARDAGVHEFIAKPISAKTLQTRLQATLLSPRPFVRSGSYFGPDRRRRQVPLKGPDRRRKA</sequence>
<dbReference type="AlphaFoldDB" id="A0A7X0DL46"/>
<dbReference type="PROSITE" id="PS50110">
    <property type="entry name" value="RESPONSE_REGULATORY"/>
    <property type="match status" value="1"/>
</dbReference>
<gene>
    <name evidence="4" type="ORF">FHS48_001013</name>
</gene>
<dbReference type="Proteomes" id="UP000544872">
    <property type="component" value="Unassembled WGS sequence"/>
</dbReference>
<keyword evidence="5" id="KW-1185">Reference proteome</keyword>
<feature type="compositionally biased region" description="Basic residues" evidence="2">
    <location>
        <begin position="146"/>
        <end position="162"/>
    </location>
</feature>
<dbReference type="InterPro" id="IPR011006">
    <property type="entry name" value="CheY-like_superfamily"/>
</dbReference>
<evidence type="ECO:0000259" key="3">
    <source>
        <dbReference type="PROSITE" id="PS50110"/>
    </source>
</evidence>
<feature type="modified residue" description="4-aspartylphosphate" evidence="1">
    <location>
        <position position="60"/>
    </location>
</feature>
<dbReference type="SMART" id="SM00448">
    <property type="entry name" value="REC"/>
    <property type="match status" value="1"/>
</dbReference>
<proteinExistence type="predicted"/>
<dbReference type="GO" id="GO:0000160">
    <property type="term" value="P:phosphorelay signal transduction system"/>
    <property type="evidence" value="ECO:0007669"/>
    <property type="project" value="InterPro"/>
</dbReference>
<feature type="region of interest" description="Disordered" evidence="2">
    <location>
        <begin position="140"/>
        <end position="162"/>
    </location>
</feature>
<organism evidence="4 5">
    <name type="scientific">Novispirillum itersonii</name>
    <name type="common">Aquaspirillum itersonii</name>
    <dbReference type="NCBI Taxonomy" id="189"/>
    <lineage>
        <taxon>Bacteria</taxon>
        <taxon>Pseudomonadati</taxon>
        <taxon>Pseudomonadota</taxon>
        <taxon>Alphaproteobacteria</taxon>
        <taxon>Rhodospirillales</taxon>
        <taxon>Novispirillaceae</taxon>
        <taxon>Novispirillum</taxon>
    </lineage>
</organism>
<protein>
    <submittedName>
        <fullName evidence="4">CheY-like chemotaxis protein</fullName>
    </submittedName>
</protein>
<dbReference type="Gene3D" id="3.40.50.2300">
    <property type="match status" value="1"/>
</dbReference>
<comment type="caution">
    <text evidence="4">The sequence shown here is derived from an EMBL/GenBank/DDBJ whole genome shotgun (WGS) entry which is preliminary data.</text>
</comment>
<evidence type="ECO:0000256" key="1">
    <source>
        <dbReference type="PROSITE-ProRule" id="PRU00169"/>
    </source>
</evidence>
<evidence type="ECO:0000313" key="5">
    <source>
        <dbReference type="Proteomes" id="UP000544872"/>
    </source>
</evidence>
<keyword evidence="1" id="KW-0597">Phosphoprotein</keyword>
<evidence type="ECO:0000313" key="4">
    <source>
        <dbReference type="EMBL" id="MBB6209611.1"/>
    </source>
</evidence>
<dbReference type="RefSeq" id="WP_184262004.1">
    <property type="nucleotide sequence ID" value="NZ_JACIIX010000002.1"/>
</dbReference>
<dbReference type="EMBL" id="JACIIX010000002">
    <property type="protein sequence ID" value="MBB6209611.1"/>
    <property type="molecule type" value="Genomic_DNA"/>
</dbReference>
<dbReference type="SUPFAM" id="SSF52172">
    <property type="entry name" value="CheY-like"/>
    <property type="match status" value="1"/>
</dbReference>
<dbReference type="InterPro" id="IPR001789">
    <property type="entry name" value="Sig_transdc_resp-reg_receiver"/>
</dbReference>
<reference evidence="4 5" key="1">
    <citation type="submission" date="2020-08" db="EMBL/GenBank/DDBJ databases">
        <title>Genomic Encyclopedia of Type Strains, Phase IV (KMG-IV): sequencing the most valuable type-strain genomes for metagenomic binning, comparative biology and taxonomic classification.</title>
        <authorList>
            <person name="Goeker M."/>
        </authorList>
    </citation>
    <scope>NUCLEOTIDE SEQUENCE [LARGE SCALE GENOMIC DNA]</scope>
    <source>
        <strain evidence="4 5">DSM 11590</strain>
    </source>
</reference>
<dbReference type="PANTHER" id="PTHR43228">
    <property type="entry name" value="TWO-COMPONENT RESPONSE REGULATOR"/>
    <property type="match status" value="1"/>
</dbReference>
<evidence type="ECO:0000256" key="2">
    <source>
        <dbReference type="SAM" id="MobiDB-lite"/>
    </source>
</evidence>